<protein>
    <submittedName>
        <fullName evidence="1">RNA-binding protein</fullName>
    </submittedName>
</protein>
<dbReference type="Proteomes" id="UP000239800">
    <property type="component" value="Unassembled WGS sequence"/>
</dbReference>
<organism evidence="1 2">
    <name type="scientific">Aureitalea marina</name>
    <dbReference type="NCBI Taxonomy" id="930804"/>
    <lineage>
        <taxon>Bacteria</taxon>
        <taxon>Pseudomonadati</taxon>
        <taxon>Bacteroidota</taxon>
        <taxon>Flavobacteriia</taxon>
        <taxon>Flavobacteriales</taxon>
        <taxon>Flavobacteriaceae</taxon>
        <taxon>Aureitalea</taxon>
    </lineage>
</organism>
<dbReference type="PANTHER" id="PTHR36456:SF1">
    <property type="entry name" value="UPF0232 PROTEIN SCO3875"/>
    <property type="match status" value="1"/>
</dbReference>
<evidence type="ECO:0000313" key="1">
    <source>
        <dbReference type="EMBL" id="PQB05996.1"/>
    </source>
</evidence>
<dbReference type="Pfam" id="PF05258">
    <property type="entry name" value="DciA"/>
    <property type="match status" value="1"/>
</dbReference>
<gene>
    <name evidence="1" type="ORF">BST85_07175</name>
</gene>
<reference evidence="1 2" key="1">
    <citation type="submission" date="2016-11" db="EMBL/GenBank/DDBJ databases">
        <title>Trade-off between light-utilization and light-protection in marine flavobacteria.</title>
        <authorList>
            <person name="Kumagai Y."/>
        </authorList>
    </citation>
    <scope>NUCLEOTIDE SEQUENCE [LARGE SCALE GENOMIC DNA]</scope>
    <source>
        <strain evidence="1 2">NBRC 107741</strain>
    </source>
</reference>
<dbReference type="InterPro" id="IPR007922">
    <property type="entry name" value="DciA-like"/>
</dbReference>
<sequence length="98" mass="11222">MAKRKRSEQSMGDALNEILGKGPLSRGLDKVRVAEAWNAVMGPAIEKYTDRIYLENQTLYVSLSSSVLREELSYGREKIVRLLNEQLEKELVKELVLR</sequence>
<accession>A0A2S7KTS5</accession>
<comment type="caution">
    <text evidence="1">The sequence shown here is derived from an EMBL/GenBank/DDBJ whole genome shotgun (WGS) entry which is preliminary data.</text>
</comment>
<proteinExistence type="predicted"/>
<keyword evidence="2" id="KW-1185">Reference proteome</keyword>
<dbReference type="AlphaFoldDB" id="A0A2S7KTS5"/>
<dbReference type="EMBL" id="MQUB01000001">
    <property type="protein sequence ID" value="PQB05996.1"/>
    <property type="molecule type" value="Genomic_DNA"/>
</dbReference>
<dbReference type="OrthoDB" id="9804942at2"/>
<name>A0A2S7KTS5_9FLAO</name>
<dbReference type="PANTHER" id="PTHR36456">
    <property type="entry name" value="UPF0232 PROTEIN SCO3875"/>
    <property type="match status" value="1"/>
</dbReference>
<evidence type="ECO:0000313" key="2">
    <source>
        <dbReference type="Proteomes" id="UP000239800"/>
    </source>
</evidence>